<name>A0A8T4GX77_9EURY</name>
<dbReference type="Proteomes" id="UP000823736">
    <property type="component" value="Unassembled WGS sequence"/>
</dbReference>
<dbReference type="GO" id="GO:0005524">
    <property type="term" value="F:ATP binding"/>
    <property type="evidence" value="ECO:0007669"/>
    <property type="project" value="UniProtKB-KW"/>
</dbReference>
<keyword evidence="2" id="KW-0547">Nucleotide-binding</keyword>
<protein>
    <submittedName>
        <fullName evidence="5">NitT/TauT family transport system ATP-binding protein</fullName>
    </submittedName>
</protein>
<evidence type="ECO:0000313" key="6">
    <source>
        <dbReference type="Proteomes" id="UP000823736"/>
    </source>
</evidence>
<keyword evidence="6" id="KW-1185">Reference proteome</keyword>
<feature type="domain" description="ABC transporter" evidence="4">
    <location>
        <begin position="22"/>
        <end position="255"/>
    </location>
</feature>
<keyword evidence="1" id="KW-0813">Transport</keyword>
<dbReference type="InterPro" id="IPR003593">
    <property type="entry name" value="AAA+_ATPase"/>
</dbReference>
<dbReference type="GO" id="GO:0016887">
    <property type="term" value="F:ATP hydrolysis activity"/>
    <property type="evidence" value="ECO:0007669"/>
    <property type="project" value="InterPro"/>
</dbReference>
<dbReference type="PROSITE" id="PS00211">
    <property type="entry name" value="ABC_TRANSPORTER_1"/>
    <property type="match status" value="1"/>
</dbReference>
<sequence length="273" mass="29864">MSEHTTDDGEADRLASDDAAAIRVAGLTRRFETGEGVETVFSGIDLEIAPGSFVVLIGKSGSGKSTLLDVISGVLEPSEGSVEFVPGDRDAAGNGRNSVEIGHVFQSPRLLPWDTAVENIEFVHENDPDYTDDLAREYLDLVGLSAHYEKFPGQLSGGQRQRVGIARALSIDPEVLLLDEPFSNLDEITADSLRRELLSVWRELGKTVLFVTHDITEAVQLADRILMLGDGEIYADLEVDLPRPRDVDSAEFVRFRGRAVERFHSIDGGEDGR</sequence>
<dbReference type="SMART" id="SM00382">
    <property type="entry name" value="AAA"/>
    <property type="match status" value="1"/>
</dbReference>
<comment type="caution">
    <text evidence="5">The sequence shown here is derived from an EMBL/GenBank/DDBJ whole genome shotgun (WGS) entry which is preliminary data.</text>
</comment>
<dbReference type="PANTHER" id="PTHR42788">
    <property type="entry name" value="TAURINE IMPORT ATP-BINDING PROTEIN-RELATED"/>
    <property type="match status" value="1"/>
</dbReference>
<dbReference type="SUPFAM" id="SSF52540">
    <property type="entry name" value="P-loop containing nucleoside triphosphate hydrolases"/>
    <property type="match status" value="1"/>
</dbReference>
<dbReference type="Gene3D" id="3.40.50.300">
    <property type="entry name" value="P-loop containing nucleotide triphosphate hydrolases"/>
    <property type="match status" value="1"/>
</dbReference>
<proteinExistence type="predicted"/>
<evidence type="ECO:0000256" key="1">
    <source>
        <dbReference type="ARBA" id="ARBA00022448"/>
    </source>
</evidence>
<dbReference type="InterPro" id="IPR027417">
    <property type="entry name" value="P-loop_NTPase"/>
</dbReference>
<accession>A0A8T4GX77</accession>
<reference evidence="5" key="1">
    <citation type="submission" date="2021-03" db="EMBL/GenBank/DDBJ databases">
        <title>Genomic Encyclopedia of Type Strains, Phase IV (KMG-IV): sequencing the most valuable type-strain genomes for metagenomic binning, comparative biology and taxonomic classification.</title>
        <authorList>
            <person name="Goeker M."/>
        </authorList>
    </citation>
    <scope>NUCLEOTIDE SEQUENCE</scope>
    <source>
        <strain evidence="5">DSM 26232</strain>
    </source>
</reference>
<dbReference type="OrthoDB" id="18368at2157"/>
<evidence type="ECO:0000256" key="2">
    <source>
        <dbReference type="ARBA" id="ARBA00022741"/>
    </source>
</evidence>
<dbReference type="RefSeq" id="WP_209490953.1">
    <property type="nucleotide sequence ID" value="NZ_JAGGLC010000002.1"/>
</dbReference>
<gene>
    <name evidence="5" type="ORF">J2753_001157</name>
</gene>
<dbReference type="Pfam" id="PF00005">
    <property type="entry name" value="ABC_tran"/>
    <property type="match status" value="1"/>
</dbReference>
<organism evidence="5 6">
    <name type="scientific">Halolamina salifodinae</name>
    <dbReference type="NCBI Taxonomy" id="1202767"/>
    <lineage>
        <taxon>Archaea</taxon>
        <taxon>Methanobacteriati</taxon>
        <taxon>Methanobacteriota</taxon>
        <taxon>Stenosarchaea group</taxon>
        <taxon>Halobacteria</taxon>
        <taxon>Halobacteriales</taxon>
        <taxon>Haloferacaceae</taxon>
    </lineage>
</organism>
<dbReference type="AlphaFoldDB" id="A0A8T4GX77"/>
<keyword evidence="3 5" id="KW-0067">ATP-binding</keyword>
<dbReference type="PROSITE" id="PS50893">
    <property type="entry name" value="ABC_TRANSPORTER_2"/>
    <property type="match status" value="1"/>
</dbReference>
<dbReference type="InterPro" id="IPR003439">
    <property type="entry name" value="ABC_transporter-like_ATP-bd"/>
</dbReference>
<evidence type="ECO:0000313" key="5">
    <source>
        <dbReference type="EMBL" id="MBP1986663.1"/>
    </source>
</evidence>
<dbReference type="PANTHER" id="PTHR42788:SF13">
    <property type="entry name" value="ALIPHATIC SULFONATES IMPORT ATP-BINDING PROTEIN SSUB"/>
    <property type="match status" value="1"/>
</dbReference>
<dbReference type="EMBL" id="JAGGLC010000002">
    <property type="protein sequence ID" value="MBP1986663.1"/>
    <property type="molecule type" value="Genomic_DNA"/>
</dbReference>
<dbReference type="InterPro" id="IPR050166">
    <property type="entry name" value="ABC_transporter_ATP-bind"/>
</dbReference>
<evidence type="ECO:0000259" key="4">
    <source>
        <dbReference type="PROSITE" id="PS50893"/>
    </source>
</evidence>
<evidence type="ECO:0000256" key="3">
    <source>
        <dbReference type="ARBA" id="ARBA00022840"/>
    </source>
</evidence>
<dbReference type="InterPro" id="IPR017871">
    <property type="entry name" value="ABC_transporter-like_CS"/>
</dbReference>